<evidence type="ECO:0000256" key="3">
    <source>
        <dbReference type="ARBA" id="ARBA00022989"/>
    </source>
</evidence>
<evidence type="ECO:0000256" key="5">
    <source>
        <dbReference type="SAM" id="Phobius"/>
    </source>
</evidence>
<dbReference type="PIRSF" id="PIRSF006060">
    <property type="entry name" value="AA_transporter"/>
    <property type="match status" value="1"/>
</dbReference>
<evidence type="ECO:0000313" key="7">
    <source>
        <dbReference type="Proteomes" id="UP001244297"/>
    </source>
</evidence>
<feature type="transmembrane region" description="Helical" evidence="5">
    <location>
        <begin position="286"/>
        <end position="306"/>
    </location>
</feature>
<feature type="transmembrane region" description="Helical" evidence="5">
    <location>
        <begin position="391"/>
        <end position="413"/>
    </location>
</feature>
<gene>
    <name evidence="6" type="ORF">QWZ18_07410</name>
</gene>
<feature type="transmembrane region" description="Helical" evidence="5">
    <location>
        <begin position="21"/>
        <end position="41"/>
    </location>
</feature>
<feature type="transmembrane region" description="Helical" evidence="5">
    <location>
        <begin position="162"/>
        <end position="180"/>
    </location>
</feature>
<dbReference type="PANTHER" id="PTHR11785:SF512">
    <property type="entry name" value="SOBREMESA, ISOFORM B"/>
    <property type="match status" value="1"/>
</dbReference>
<evidence type="ECO:0000256" key="2">
    <source>
        <dbReference type="ARBA" id="ARBA00022692"/>
    </source>
</evidence>
<keyword evidence="4 5" id="KW-0472">Membrane</keyword>
<dbReference type="Pfam" id="PF13520">
    <property type="entry name" value="AA_permease_2"/>
    <property type="match status" value="1"/>
</dbReference>
<evidence type="ECO:0000256" key="1">
    <source>
        <dbReference type="ARBA" id="ARBA00004141"/>
    </source>
</evidence>
<dbReference type="InterPro" id="IPR050598">
    <property type="entry name" value="AminoAcid_Transporter"/>
</dbReference>
<proteinExistence type="predicted"/>
<dbReference type="RefSeq" id="WP_238291496.1">
    <property type="nucleotide sequence ID" value="NZ_BPQS01000039.1"/>
</dbReference>
<keyword evidence="3 5" id="KW-1133">Transmembrane helix</keyword>
<dbReference type="EMBL" id="JAUFPT010000020">
    <property type="protein sequence ID" value="MDN3570448.1"/>
    <property type="molecule type" value="Genomic_DNA"/>
</dbReference>
<reference evidence="7" key="1">
    <citation type="journal article" date="2019" name="Int. J. Syst. Evol. Microbiol.">
        <title>The Global Catalogue of Microorganisms (GCM) 10K type strain sequencing project: providing services to taxonomists for standard genome sequencing and annotation.</title>
        <authorList>
            <consortium name="The Broad Institute Genomics Platform"/>
            <consortium name="The Broad Institute Genome Sequencing Center for Infectious Disease"/>
            <person name="Wu L."/>
            <person name="Ma J."/>
        </authorList>
    </citation>
    <scope>NUCLEOTIDE SEQUENCE [LARGE SCALE GENOMIC DNA]</scope>
    <source>
        <strain evidence="7">CECT 7806</strain>
    </source>
</reference>
<comment type="caution">
    <text evidence="6">The sequence shown here is derived from an EMBL/GenBank/DDBJ whole genome shotgun (WGS) entry which is preliminary data.</text>
</comment>
<dbReference type="InterPro" id="IPR002293">
    <property type="entry name" value="AA/rel_permease1"/>
</dbReference>
<organism evidence="6 7">
    <name type="scientific">Methylobacterium longum</name>
    <dbReference type="NCBI Taxonomy" id="767694"/>
    <lineage>
        <taxon>Bacteria</taxon>
        <taxon>Pseudomonadati</taxon>
        <taxon>Pseudomonadota</taxon>
        <taxon>Alphaproteobacteria</taxon>
        <taxon>Hyphomicrobiales</taxon>
        <taxon>Methylobacteriaceae</taxon>
        <taxon>Methylobacterium</taxon>
    </lineage>
</organism>
<comment type="subcellular location">
    <subcellularLocation>
        <location evidence="1">Membrane</location>
        <topology evidence="1">Multi-pass membrane protein</topology>
    </subcellularLocation>
</comment>
<feature type="transmembrane region" description="Helical" evidence="5">
    <location>
        <begin position="53"/>
        <end position="73"/>
    </location>
</feature>
<feature type="transmembrane region" description="Helical" evidence="5">
    <location>
        <begin position="132"/>
        <end position="150"/>
    </location>
</feature>
<sequence length="442" mass="46570">MTEGATRPSIERPASAVATPAATALVVADMIGVGVFTSLGFQVTDIQSGFGLLLLWGIGGLVALCGAFSYAELATMFPRSSGEYIYLTRAYNPAVGFMAGWLSATIGFAAPVALAAMAFGHYARAFHPAAPPLPLGLAVIWIVTAIRLTGGRFGEAFQVGSTLLKLLLVAAFIAAGFAAGDGQPVSFAPSAFDPAQVFSAGFAVSLVFVMYAYSGWNAATYIAGDLADPHYSLPRALFLGTGLVIVLYVALNAVFLRTTPLHELAGQIDVAMISGRHVFGADGARVVGAVICVGLIPTIGAMMWIGPSVTVAMAEDERLLRLFARRTSGGVPAAAILLQCGVASLLLLTQSYEAVLQFIQFGLTLCSFLTVLGLIRLRILRPDLPRPYRAWGYPVTPMIFLGVTLFMLVYLVVARPFQSLGGLAVMLLGLALYAVCRAYGRR</sequence>
<keyword evidence="7" id="KW-1185">Reference proteome</keyword>
<protein>
    <submittedName>
        <fullName evidence="6">Amino acid permease</fullName>
    </submittedName>
</protein>
<dbReference type="PANTHER" id="PTHR11785">
    <property type="entry name" value="AMINO ACID TRANSPORTER"/>
    <property type="match status" value="1"/>
</dbReference>
<keyword evidence="2 5" id="KW-0812">Transmembrane</keyword>
<evidence type="ECO:0000256" key="4">
    <source>
        <dbReference type="ARBA" id="ARBA00023136"/>
    </source>
</evidence>
<feature type="transmembrane region" description="Helical" evidence="5">
    <location>
        <begin position="200"/>
        <end position="224"/>
    </location>
</feature>
<feature type="transmembrane region" description="Helical" evidence="5">
    <location>
        <begin position="419"/>
        <end position="440"/>
    </location>
</feature>
<feature type="transmembrane region" description="Helical" evidence="5">
    <location>
        <begin position="94"/>
        <end position="120"/>
    </location>
</feature>
<feature type="transmembrane region" description="Helical" evidence="5">
    <location>
        <begin position="354"/>
        <end position="379"/>
    </location>
</feature>
<name>A0ABT8AMC9_9HYPH</name>
<dbReference type="Gene3D" id="1.20.1740.10">
    <property type="entry name" value="Amino acid/polyamine transporter I"/>
    <property type="match status" value="1"/>
</dbReference>
<evidence type="ECO:0000313" key="6">
    <source>
        <dbReference type="EMBL" id="MDN3570448.1"/>
    </source>
</evidence>
<dbReference type="Proteomes" id="UP001244297">
    <property type="component" value="Unassembled WGS sequence"/>
</dbReference>
<feature type="transmembrane region" description="Helical" evidence="5">
    <location>
        <begin position="236"/>
        <end position="256"/>
    </location>
</feature>
<feature type="transmembrane region" description="Helical" evidence="5">
    <location>
        <begin position="327"/>
        <end position="348"/>
    </location>
</feature>
<accession>A0ABT8AMC9</accession>